<dbReference type="EMBL" id="MUGW01000004">
    <property type="protein sequence ID" value="OXA95758.1"/>
    <property type="molecule type" value="Genomic_DNA"/>
</dbReference>
<comment type="caution">
    <text evidence="1">The sequence shown here is derived from an EMBL/GenBank/DDBJ whole genome shotgun (WGS) entry which is preliminary data.</text>
</comment>
<accession>A0A226HPD7</accession>
<organism evidence="1 2">
    <name type="scientific">Flavobacterium hercynium</name>
    <dbReference type="NCBI Taxonomy" id="387094"/>
    <lineage>
        <taxon>Bacteria</taxon>
        <taxon>Pseudomonadati</taxon>
        <taxon>Bacteroidota</taxon>
        <taxon>Flavobacteriia</taxon>
        <taxon>Flavobacteriales</taxon>
        <taxon>Flavobacteriaceae</taxon>
        <taxon>Flavobacterium</taxon>
    </lineage>
</organism>
<sequence length="83" mass="9760">MKLEDAVSILSTQEETRLIEFFNKKIEAKVMAKMIRKLNFIVALGIMREDETLQLEIENVEDGYFWLNELAEVLDPYFESDTI</sequence>
<dbReference type="OrthoDB" id="1372875at2"/>
<gene>
    <name evidence="1" type="ORF">B0A66_02065</name>
</gene>
<keyword evidence="2" id="KW-1185">Reference proteome</keyword>
<evidence type="ECO:0000313" key="1">
    <source>
        <dbReference type="EMBL" id="OXA95758.1"/>
    </source>
</evidence>
<dbReference type="Proteomes" id="UP000198345">
    <property type="component" value="Unassembled WGS sequence"/>
</dbReference>
<name>A0A226HPD7_9FLAO</name>
<proteinExistence type="predicted"/>
<evidence type="ECO:0000313" key="2">
    <source>
        <dbReference type="Proteomes" id="UP000198345"/>
    </source>
</evidence>
<dbReference type="RefSeq" id="WP_089048191.1">
    <property type="nucleotide sequence ID" value="NZ_FXTV01000005.1"/>
</dbReference>
<reference evidence="1 2" key="1">
    <citation type="submission" date="2016-11" db="EMBL/GenBank/DDBJ databases">
        <title>Whole genomes of Flavobacteriaceae.</title>
        <authorList>
            <person name="Stine C."/>
            <person name="Li C."/>
            <person name="Tadesse D."/>
        </authorList>
    </citation>
    <scope>NUCLEOTIDE SEQUENCE [LARGE SCALE GENOMIC DNA]</scope>
    <source>
        <strain evidence="1 2">DSM 18292</strain>
    </source>
</reference>
<dbReference type="AlphaFoldDB" id="A0A226HPD7"/>
<protein>
    <submittedName>
        <fullName evidence="1">Uncharacterized protein</fullName>
    </submittedName>
</protein>